<reference evidence="2 3" key="1">
    <citation type="submission" date="2020-08" db="EMBL/GenBank/DDBJ databases">
        <title>Genomic Encyclopedia of Type Strains, Phase IV (KMG-IV): sequencing the most valuable type-strain genomes for metagenomic binning, comparative biology and taxonomic classification.</title>
        <authorList>
            <person name="Goeker M."/>
        </authorList>
    </citation>
    <scope>NUCLEOTIDE SEQUENCE [LARGE SCALE GENOMIC DNA]</scope>
    <source>
        <strain evidence="2 3">DSM 28760</strain>
    </source>
</reference>
<dbReference type="EMBL" id="JACICC010000004">
    <property type="protein sequence ID" value="MBB3809788.1"/>
    <property type="molecule type" value="Genomic_DNA"/>
</dbReference>
<dbReference type="InterPro" id="IPR053136">
    <property type="entry name" value="UTP_pyrophosphatase-like"/>
</dbReference>
<dbReference type="RefSeq" id="WP_183752269.1">
    <property type="nucleotide sequence ID" value="NZ_JACICC010000004.1"/>
</dbReference>
<evidence type="ECO:0000259" key="1">
    <source>
        <dbReference type="Pfam" id="PF01863"/>
    </source>
</evidence>
<keyword evidence="3" id="KW-1185">Reference proteome</keyword>
<dbReference type="PANTHER" id="PTHR30399:SF1">
    <property type="entry name" value="UTP PYROPHOSPHATASE"/>
    <property type="match status" value="1"/>
</dbReference>
<sequence length="248" mass="27845">MPLALFRRRALTLPESLNVVHHGATFIVRLRPQTGAKRFTLRVSMATGEAVLTVPANADVTVVRRFLDGHAAWIAQRMQTVPQRIPFEAGALVPLRGEEHRIVHWSAVRGSVKVERDSAGSPIIAVSGEAPHLPRRVRDFLQREARVDLSAAVKRHTAALGVPARSITLRDTRSRWGSCSSQGRLNFSWRLVMAPPMVLDYLAAHEVAHLREMNHSDRFWRLTYQLCSHTDAAEAWLKRHGSGLHRYG</sequence>
<dbReference type="CDD" id="cd07344">
    <property type="entry name" value="M48_yhfN_like"/>
    <property type="match status" value="1"/>
</dbReference>
<dbReference type="PANTHER" id="PTHR30399">
    <property type="entry name" value="UNCHARACTERIZED PROTEIN YGJP"/>
    <property type="match status" value="1"/>
</dbReference>
<accession>A0A7W5Z498</accession>
<name>A0A7W5Z498_9HYPH</name>
<dbReference type="Pfam" id="PF01863">
    <property type="entry name" value="YgjP-like"/>
    <property type="match status" value="1"/>
</dbReference>
<proteinExistence type="predicted"/>
<gene>
    <name evidence="2" type="ORF">FHS81_001876</name>
</gene>
<feature type="domain" description="YgjP-like metallopeptidase" evidence="1">
    <location>
        <begin position="41"/>
        <end position="240"/>
    </location>
</feature>
<dbReference type="Proteomes" id="UP000537592">
    <property type="component" value="Unassembled WGS sequence"/>
</dbReference>
<evidence type="ECO:0000313" key="2">
    <source>
        <dbReference type="EMBL" id="MBB3809788.1"/>
    </source>
</evidence>
<dbReference type="Gene3D" id="3.30.2010.10">
    <property type="entry name" value="Metalloproteases ('zincins'), catalytic domain"/>
    <property type="match status" value="1"/>
</dbReference>
<organism evidence="2 3">
    <name type="scientific">Pseudochelatococcus contaminans</name>
    <dbReference type="NCBI Taxonomy" id="1538103"/>
    <lineage>
        <taxon>Bacteria</taxon>
        <taxon>Pseudomonadati</taxon>
        <taxon>Pseudomonadota</taxon>
        <taxon>Alphaproteobacteria</taxon>
        <taxon>Hyphomicrobiales</taxon>
        <taxon>Chelatococcaceae</taxon>
        <taxon>Pseudochelatococcus</taxon>
    </lineage>
</organism>
<dbReference type="AlphaFoldDB" id="A0A7W5Z498"/>
<comment type="caution">
    <text evidence="2">The sequence shown here is derived from an EMBL/GenBank/DDBJ whole genome shotgun (WGS) entry which is preliminary data.</text>
</comment>
<dbReference type="InterPro" id="IPR002725">
    <property type="entry name" value="YgjP-like_metallopeptidase"/>
</dbReference>
<evidence type="ECO:0000313" key="3">
    <source>
        <dbReference type="Proteomes" id="UP000537592"/>
    </source>
</evidence>
<protein>
    <recommendedName>
        <fullName evidence="1">YgjP-like metallopeptidase domain-containing protein</fullName>
    </recommendedName>
</protein>